<keyword evidence="3" id="KW-0812">Transmembrane</keyword>
<dbReference type="InterPro" id="IPR006202">
    <property type="entry name" value="Neur_chan_lig-bd"/>
</dbReference>
<evidence type="ECO:0000256" key="2">
    <source>
        <dbReference type="ARBA" id="ARBA00022475"/>
    </source>
</evidence>
<dbReference type="GO" id="GO:0022848">
    <property type="term" value="F:acetylcholine-gated monoatomic cation-selective channel activity"/>
    <property type="evidence" value="ECO:0007669"/>
    <property type="project" value="InterPro"/>
</dbReference>
<dbReference type="EMBL" id="UYRV01126453">
    <property type="protein sequence ID" value="VDN35273.1"/>
    <property type="molecule type" value="Genomic_DNA"/>
</dbReference>
<dbReference type="Gene3D" id="2.70.170.10">
    <property type="entry name" value="Neurotransmitter-gated ion-channel ligand-binding domain"/>
    <property type="match status" value="1"/>
</dbReference>
<keyword evidence="6" id="KW-0472">Membrane</keyword>
<evidence type="ECO:0000256" key="4">
    <source>
        <dbReference type="ARBA" id="ARBA00023018"/>
    </source>
</evidence>
<dbReference type="PROSITE" id="PS00236">
    <property type="entry name" value="NEUROTR_ION_CHANNEL"/>
    <property type="match status" value="1"/>
</dbReference>
<evidence type="ECO:0000256" key="7">
    <source>
        <dbReference type="ARBA" id="ARBA00023170"/>
    </source>
</evidence>
<accession>A0A3P7NDX5</accession>
<keyword evidence="9" id="KW-1071">Ligand-gated ion channel</keyword>
<evidence type="ECO:0000256" key="1">
    <source>
        <dbReference type="ARBA" id="ARBA00022448"/>
    </source>
</evidence>
<dbReference type="OrthoDB" id="5975154at2759"/>
<dbReference type="GO" id="GO:0004888">
    <property type="term" value="F:transmembrane signaling receptor activity"/>
    <property type="evidence" value="ECO:0007669"/>
    <property type="project" value="InterPro"/>
</dbReference>
<evidence type="ECO:0000256" key="6">
    <source>
        <dbReference type="ARBA" id="ARBA00023136"/>
    </source>
</evidence>
<protein>
    <recommendedName>
        <fullName evidence="13">Neurotransmitter-gated ion-channel ligand-binding domain-containing protein</fullName>
    </recommendedName>
</protein>
<keyword evidence="4" id="KW-0770">Synapse</keyword>
<dbReference type="GO" id="GO:0045211">
    <property type="term" value="C:postsynaptic membrane"/>
    <property type="evidence" value="ECO:0007669"/>
    <property type="project" value="UniProtKB-SubCell"/>
</dbReference>
<feature type="domain" description="Neurotransmitter-gated ion-channel ligand-binding" evidence="13">
    <location>
        <begin position="1"/>
        <end position="77"/>
    </location>
</feature>
<keyword evidence="2" id="KW-1003">Cell membrane</keyword>
<evidence type="ECO:0000256" key="11">
    <source>
        <dbReference type="ARBA" id="ARBA00034104"/>
    </source>
</evidence>
<evidence type="ECO:0000259" key="13">
    <source>
        <dbReference type="Pfam" id="PF02931"/>
    </source>
</evidence>
<evidence type="ECO:0000256" key="3">
    <source>
        <dbReference type="ARBA" id="ARBA00022692"/>
    </source>
</evidence>
<evidence type="ECO:0000256" key="10">
    <source>
        <dbReference type="ARBA" id="ARBA00023303"/>
    </source>
</evidence>
<evidence type="ECO:0000256" key="12">
    <source>
        <dbReference type="RuleBase" id="RU000687"/>
    </source>
</evidence>
<comment type="similarity">
    <text evidence="12">Belongs to the ligand-gated ion channel (TC 1.A.9) family.</text>
</comment>
<dbReference type="AlphaFoldDB" id="A0A3P7NDX5"/>
<keyword evidence="1 12" id="KW-0813">Transport</keyword>
<keyword evidence="15" id="KW-1185">Reference proteome</keyword>
<dbReference type="PANTHER" id="PTHR18945">
    <property type="entry name" value="NEUROTRANSMITTER GATED ION CHANNEL"/>
    <property type="match status" value="1"/>
</dbReference>
<dbReference type="PRINTS" id="PR00254">
    <property type="entry name" value="NICOTINICR"/>
</dbReference>
<name>A0A3P7NDX5_CYLGO</name>
<evidence type="ECO:0000256" key="5">
    <source>
        <dbReference type="ARBA" id="ARBA00023065"/>
    </source>
</evidence>
<dbReference type="InterPro" id="IPR018000">
    <property type="entry name" value="Neurotransmitter_ion_chnl_CS"/>
</dbReference>
<dbReference type="SUPFAM" id="SSF63712">
    <property type="entry name" value="Nicotinic receptor ligand binding domain-like"/>
    <property type="match status" value="1"/>
</dbReference>
<dbReference type="InterPro" id="IPR006201">
    <property type="entry name" value="Neur_channel"/>
</dbReference>
<keyword evidence="8" id="KW-0628">Postsynaptic cell membrane</keyword>
<dbReference type="PRINTS" id="PR00252">
    <property type="entry name" value="NRIONCHANNEL"/>
</dbReference>
<evidence type="ECO:0000256" key="9">
    <source>
        <dbReference type="ARBA" id="ARBA00023286"/>
    </source>
</evidence>
<sequence>MIWLPDIILYNNAHGSPWVSAITKAEVYHDGRVTWIPPVVYHSFCPINIEWYPYDIQQCELKFGSWTYSGTQLDLMHVSLQSFR</sequence>
<gene>
    <name evidence="14" type="ORF">CGOC_LOCUS12883</name>
</gene>
<dbReference type="Proteomes" id="UP000271889">
    <property type="component" value="Unassembled WGS sequence"/>
</dbReference>
<keyword evidence="10 12" id="KW-0407">Ion channel</keyword>
<dbReference type="InterPro" id="IPR002394">
    <property type="entry name" value="Nicotinic_acetylcholine_rcpt"/>
</dbReference>
<evidence type="ECO:0000313" key="15">
    <source>
        <dbReference type="Proteomes" id="UP000271889"/>
    </source>
</evidence>
<proteinExistence type="inferred from homology"/>
<keyword evidence="7" id="KW-0675">Receptor</keyword>
<organism evidence="14 15">
    <name type="scientific">Cylicostephanus goldi</name>
    <name type="common">Nematode worm</name>
    <dbReference type="NCBI Taxonomy" id="71465"/>
    <lineage>
        <taxon>Eukaryota</taxon>
        <taxon>Metazoa</taxon>
        <taxon>Ecdysozoa</taxon>
        <taxon>Nematoda</taxon>
        <taxon>Chromadorea</taxon>
        <taxon>Rhabditida</taxon>
        <taxon>Rhabditina</taxon>
        <taxon>Rhabditomorpha</taxon>
        <taxon>Strongyloidea</taxon>
        <taxon>Strongylidae</taxon>
        <taxon>Cylicostephanus</taxon>
    </lineage>
</organism>
<dbReference type="InterPro" id="IPR036734">
    <property type="entry name" value="Neur_chan_lig-bd_sf"/>
</dbReference>
<reference evidence="14 15" key="1">
    <citation type="submission" date="2018-11" db="EMBL/GenBank/DDBJ databases">
        <authorList>
            <consortium name="Pathogen Informatics"/>
        </authorList>
    </citation>
    <scope>NUCLEOTIDE SEQUENCE [LARGE SCALE GENOMIC DNA]</scope>
</reference>
<comment type="subcellular location">
    <subcellularLocation>
        <location evidence="11">Postsynaptic cell membrane</location>
        <topology evidence="11">Multi-pass membrane protein</topology>
    </subcellularLocation>
</comment>
<dbReference type="Pfam" id="PF02931">
    <property type="entry name" value="Neur_chan_LBD"/>
    <property type="match status" value="1"/>
</dbReference>
<evidence type="ECO:0000313" key="14">
    <source>
        <dbReference type="EMBL" id="VDN35273.1"/>
    </source>
</evidence>
<evidence type="ECO:0000256" key="8">
    <source>
        <dbReference type="ARBA" id="ARBA00023257"/>
    </source>
</evidence>
<keyword evidence="5 12" id="KW-0406">Ion transport</keyword>